<name>A0A8H2HDL7_ORBOL</name>
<evidence type="ECO:0000256" key="1">
    <source>
        <dbReference type="SAM" id="MobiDB-lite"/>
    </source>
</evidence>
<dbReference type="EMBL" id="SOZJ01000008">
    <property type="protein sequence ID" value="TGJ62954.1"/>
    <property type="molecule type" value="Genomic_DNA"/>
</dbReference>
<proteinExistence type="predicted"/>
<feature type="region of interest" description="Disordered" evidence="1">
    <location>
        <begin position="1"/>
        <end position="129"/>
    </location>
</feature>
<sequence>MNSTDDPWALDTMPKKKNQSKGSKKHQSHGAPSQTPVEQKSQGTSYGTSSHRAPQVSQEQYVQPRKQVQEHFTQSHGPGQVPHHGGLREPRPSTPEAPREKMVNVDLSPPRIRHHREPRPQATAAERTSNKAAIRHNLTLTNRVYSNVQDVAYQAGFEIKNAYKHPHQIPGRLGNAVMGAASGAANMGAGLGHAVAAEAGGAGMMLVDSCGRLAQEAGTSAHRVAKRAARRANNHLHGLQEQDGGMSGGYGNGSSAGLSVAPSIDRDTALALLVFQLKNRDSRTGDSPYIVDLASLMYVNIMNETTPFG</sequence>
<evidence type="ECO:0000313" key="3">
    <source>
        <dbReference type="Proteomes" id="UP000297595"/>
    </source>
</evidence>
<dbReference type="Proteomes" id="UP000297595">
    <property type="component" value="Unassembled WGS sequence"/>
</dbReference>
<feature type="compositionally biased region" description="Polar residues" evidence="1">
    <location>
        <begin position="31"/>
        <end position="61"/>
    </location>
</feature>
<feature type="compositionally biased region" description="Basic and acidic residues" evidence="1">
    <location>
        <begin position="86"/>
        <end position="103"/>
    </location>
</feature>
<evidence type="ECO:0000313" key="2">
    <source>
        <dbReference type="EMBL" id="TGJ62954.1"/>
    </source>
</evidence>
<accession>A0A8H2HDL7</accession>
<reference evidence="2 3" key="1">
    <citation type="submission" date="2019-03" db="EMBL/GenBank/DDBJ databases">
        <title>Nematode-trapping fungi genome.</title>
        <authorList>
            <person name="Vidal-Diez De Ulzurrun G."/>
        </authorList>
    </citation>
    <scope>NUCLEOTIDE SEQUENCE [LARGE SCALE GENOMIC DNA]</scope>
    <source>
        <strain evidence="2 3">TWF154</strain>
    </source>
</reference>
<organism evidence="2 3">
    <name type="scientific">Orbilia oligospora</name>
    <name type="common">Nematode-trapping fungus</name>
    <name type="synonym">Arthrobotrys oligospora</name>
    <dbReference type="NCBI Taxonomy" id="2813651"/>
    <lineage>
        <taxon>Eukaryota</taxon>
        <taxon>Fungi</taxon>
        <taxon>Dikarya</taxon>
        <taxon>Ascomycota</taxon>
        <taxon>Pezizomycotina</taxon>
        <taxon>Orbiliomycetes</taxon>
        <taxon>Orbiliales</taxon>
        <taxon>Orbiliaceae</taxon>
        <taxon>Orbilia</taxon>
    </lineage>
</organism>
<gene>
    <name evidence="2" type="ORF">EYR41_010905</name>
</gene>
<protein>
    <submittedName>
        <fullName evidence="2">Uncharacterized protein</fullName>
    </submittedName>
</protein>
<dbReference type="AlphaFoldDB" id="A0A8H2HDL7"/>
<feature type="compositionally biased region" description="Basic residues" evidence="1">
    <location>
        <begin position="15"/>
        <end position="28"/>
    </location>
</feature>
<comment type="caution">
    <text evidence="2">The sequence shown here is derived from an EMBL/GenBank/DDBJ whole genome shotgun (WGS) entry which is preliminary data.</text>
</comment>